<name>A0A6B3SZU0_9BURK</name>
<keyword evidence="2" id="KW-1185">Reference proteome</keyword>
<dbReference type="RefSeq" id="WP_163968556.1">
    <property type="nucleotide sequence ID" value="NZ_JAAIVB010000084.1"/>
</dbReference>
<organism evidence="1 2">
    <name type="scientific">Noviherbaspirillum galbum</name>
    <dbReference type="NCBI Taxonomy" id="2709383"/>
    <lineage>
        <taxon>Bacteria</taxon>
        <taxon>Pseudomonadati</taxon>
        <taxon>Pseudomonadota</taxon>
        <taxon>Betaproteobacteria</taxon>
        <taxon>Burkholderiales</taxon>
        <taxon>Oxalobacteraceae</taxon>
        <taxon>Noviherbaspirillum</taxon>
    </lineage>
</organism>
<evidence type="ECO:0000313" key="1">
    <source>
        <dbReference type="EMBL" id="NEX64619.1"/>
    </source>
</evidence>
<gene>
    <name evidence="1" type="ORF">G3574_26375</name>
</gene>
<sequence>MPEVSRHVMKIRPEQPQAGYLERGSLIWAREGGVVVERLPDGAGQCRLRLQEGEAHLVDGAGWYRLHAPRGGVVAIEERLTTEVSWLARLVVRVWAGCAPVFFRRRQSHFGRQEKPAMGSPPTRG</sequence>
<dbReference type="EMBL" id="JAAIVB010000084">
    <property type="protein sequence ID" value="NEX64619.1"/>
    <property type="molecule type" value="Genomic_DNA"/>
</dbReference>
<dbReference type="AlphaFoldDB" id="A0A6B3SZU0"/>
<proteinExistence type="predicted"/>
<reference evidence="1 2" key="1">
    <citation type="submission" date="2020-02" db="EMBL/GenBank/DDBJ databases">
        <authorList>
            <person name="Kim M.K."/>
        </authorList>
    </citation>
    <scope>NUCLEOTIDE SEQUENCE [LARGE SCALE GENOMIC DNA]</scope>
    <source>
        <strain evidence="1 2">17J57-3</strain>
    </source>
</reference>
<dbReference type="Proteomes" id="UP000482155">
    <property type="component" value="Unassembled WGS sequence"/>
</dbReference>
<comment type="caution">
    <text evidence="1">The sequence shown here is derived from an EMBL/GenBank/DDBJ whole genome shotgun (WGS) entry which is preliminary data.</text>
</comment>
<accession>A0A6B3SZU0</accession>
<protein>
    <submittedName>
        <fullName evidence="1">Uncharacterized protein</fullName>
    </submittedName>
</protein>
<evidence type="ECO:0000313" key="2">
    <source>
        <dbReference type="Proteomes" id="UP000482155"/>
    </source>
</evidence>